<dbReference type="GO" id="GO:0085020">
    <property type="term" value="P:protein K6-linked ubiquitination"/>
    <property type="evidence" value="ECO:0007669"/>
    <property type="project" value="TreeGrafter"/>
</dbReference>
<dbReference type="Proteomes" id="UP000188298">
    <property type="component" value="Chromosome"/>
</dbReference>
<dbReference type="Pfam" id="PF12796">
    <property type="entry name" value="Ank_2"/>
    <property type="match status" value="1"/>
</dbReference>
<dbReference type="Pfam" id="PF00023">
    <property type="entry name" value="Ank"/>
    <property type="match status" value="1"/>
</dbReference>
<dbReference type="RefSeq" id="WP_077387950.1">
    <property type="nucleotide sequence ID" value="NZ_CP019645.1"/>
</dbReference>
<dbReference type="PROSITE" id="PS50088">
    <property type="entry name" value="ANK_REPEAT"/>
    <property type="match status" value="3"/>
</dbReference>
<protein>
    <submittedName>
        <fullName evidence="4">Uncharacterized protein</fullName>
    </submittedName>
</protein>
<evidence type="ECO:0000256" key="2">
    <source>
        <dbReference type="ARBA" id="ARBA00023043"/>
    </source>
</evidence>
<dbReference type="PANTHER" id="PTHR24171:SF8">
    <property type="entry name" value="BRCA1-ASSOCIATED RING DOMAIN PROTEIN 1"/>
    <property type="match status" value="1"/>
</dbReference>
<name>A0A1Q2LEC7_9HELI</name>
<evidence type="ECO:0000256" key="3">
    <source>
        <dbReference type="PROSITE-ProRule" id="PRU00023"/>
    </source>
</evidence>
<gene>
    <name evidence="4" type="ORF">XJ32_00265</name>
</gene>
<feature type="repeat" description="ANK" evidence="3">
    <location>
        <begin position="79"/>
        <end position="111"/>
    </location>
</feature>
<sequence>MKKIYVCLCFIFGILKANQYDYLLFSHVLSDVESGFDLKADVNARWQGNTPLYTAVKNNHLEIAYLLIMGGADVNAINHGKTALHEAVRNKNAYITQLLVTAGAKVNIQDESDGNTPLHYAALNSDRQTLNILTNAQGDMNTPNFQGITPAQIAMREITIPPIIIEDYNLAVSASAFKITNSAVIFNIRNLTNEPLVIFNTGLYLNGNLIASSQKPLTIPAGTTITNINTIPIGTHGIYALKVDKDGQVDIKAGFSIDYQAEGRMERAFNSTTMKLRLWNPPPKKQTKPRDSEK</sequence>
<dbReference type="PANTHER" id="PTHR24171">
    <property type="entry name" value="ANKYRIN REPEAT DOMAIN-CONTAINING PROTEIN 39-RELATED"/>
    <property type="match status" value="1"/>
</dbReference>
<accession>A0A1Q2LEC7</accession>
<dbReference type="InterPro" id="IPR036770">
    <property type="entry name" value="Ankyrin_rpt-contain_sf"/>
</dbReference>
<proteinExistence type="predicted"/>
<dbReference type="PRINTS" id="PR01415">
    <property type="entry name" value="ANKYRIN"/>
</dbReference>
<feature type="repeat" description="ANK" evidence="3">
    <location>
        <begin position="113"/>
        <end position="145"/>
    </location>
</feature>
<dbReference type="PROSITE" id="PS50297">
    <property type="entry name" value="ANK_REP_REGION"/>
    <property type="match status" value="3"/>
</dbReference>
<reference evidence="4 5" key="1">
    <citation type="submission" date="2017-02" db="EMBL/GenBank/DDBJ databases">
        <title>Whole genome sequencing of Helicobacter bilis strain AAQJH.</title>
        <authorList>
            <person name="Conlan S."/>
            <person name="Thomas P.J."/>
            <person name="Mullikin J."/>
            <person name="Palmore T.N."/>
            <person name="Frank K.M."/>
            <person name="Segre J.A."/>
        </authorList>
    </citation>
    <scope>NUCLEOTIDE SEQUENCE [LARGE SCALE GENOMIC DNA]</scope>
    <source>
        <strain evidence="4 5">AAQJH</strain>
    </source>
</reference>
<organism evidence="4 5">
    <name type="scientific">Helicobacter bilis</name>
    <dbReference type="NCBI Taxonomy" id="37372"/>
    <lineage>
        <taxon>Bacteria</taxon>
        <taxon>Pseudomonadati</taxon>
        <taxon>Campylobacterota</taxon>
        <taxon>Epsilonproteobacteria</taxon>
        <taxon>Campylobacterales</taxon>
        <taxon>Helicobacteraceae</taxon>
        <taxon>Helicobacter</taxon>
    </lineage>
</organism>
<dbReference type="AlphaFoldDB" id="A0A1Q2LEC7"/>
<dbReference type="EMBL" id="CP019645">
    <property type="protein sequence ID" value="AQQ58783.1"/>
    <property type="molecule type" value="Genomic_DNA"/>
</dbReference>
<keyword evidence="2 3" id="KW-0040">ANK repeat</keyword>
<dbReference type="InterPro" id="IPR002110">
    <property type="entry name" value="Ankyrin_rpt"/>
</dbReference>
<dbReference type="SMART" id="SM00248">
    <property type="entry name" value="ANK"/>
    <property type="match status" value="3"/>
</dbReference>
<dbReference type="SUPFAM" id="SSF48403">
    <property type="entry name" value="Ankyrin repeat"/>
    <property type="match status" value="1"/>
</dbReference>
<dbReference type="Gene3D" id="1.25.40.20">
    <property type="entry name" value="Ankyrin repeat-containing domain"/>
    <property type="match status" value="2"/>
</dbReference>
<evidence type="ECO:0000256" key="1">
    <source>
        <dbReference type="ARBA" id="ARBA00022737"/>
    </source>
</evidence>
<feature type="repeat" description="ANK" evidence="3">
    <location>
        <begin position="47"/>
        <end position="79"/>
    </location>
</feature>
<dbReference type="KEGG" id="hbl:XJ32_00265"/>
<evidence type="ECO:0000313" key="5">
    <source>
        <dbReference type="Proteomes" id="UP000188298"/>
    </source>
</evidence>
<evidence type="ECO:0000313" key="4">
    <source>
        <dbReference type="EMBL" id="AQQ58783.1"/>
    </source>
</evidence>
<dbReference type="GO" id="GO:0004842">
    <property type="term" value="F:ubiquitin-protein transferase activity"/>
    <property type="evidence" value="ECO:0007669"/>
    <property type="project" value="TreeGrafter"/>
</dbReference>
<keyword evidence="1" id="KW-0677">Repeat</keyword>